<evidence type="ECO:0000256" key="1">
    <source>
        <dbReference type="ARBA" id="ARBA00004613"/>
    </source>
</evidence>
<dbReference type="Pfam" id="PF14670">
    <property type="entry name" value="FXa_inhibition"/>
    <property type="match status" value="1"/>
</dbReference>
<feature type="region of interest" description="Disordered" evidence="14">
    <location>
        <begin position="227"/>
        <end position="262"/>
    </location>
</feature>
<keyword evidence="9 12" id="KW-1015">Disulfide bond</keyword>
<feature type="active site" description="Charge relay system" evidence="11">
    <location>
        <position position="352"/>
    </location>
</feature>
<sequence length="506" mass="56126">MLQSTALTLSLCTLLFCTELVQSTVFLDQQSAGQILSSSSRRRRANSFLMEEMLPGNLERECYEETCSQEEAAEIFQSKEKTMEFWYRYTNPNPCQTSPCLNGGFCSVDRGDFICICPPQYQGKTCDSVVSECRYRNGGCMQYCRDLTGGAGVQCSCADGFKVESDGQSCAQSVPFPCGLQQVEALYQGRSLWTLDSEQENVTLETNNITDSWKPKVNLTETTKVNTTARKGGVNETTLRGEEEDTGEDDGGHGRAEEGEEMTPRIVGGMLETPGGSPWQVLIRRSDGYGFCGGTLVSDRWVVTAAHCFEESADHITIGDIDKQRPDPAEQQIKIQKIFVHPHFHSFTFDSDIALIYLAQPIVRGPTALPACLPDPHLSQYLLKEENVGKVTGWGVTQYLGRSSRFLRKVMLPVVGHKDCATSTEQVVTDNMFCAGYPEATKDACSGDSGGPFVVNYRGTWFLTGVVSWGEQCATRGKYGVYTRLGNFLTWIRETMERQHLNSTRS</sequence>
<dbReference type="InterPro" id="IPR017857">
    <property type="entry name" value="Coagulation_fac-like_Gla_dom"/>
</dbReference>
<keyword evidence="8 13" id="KW-0720">Serine protease</keyword>
<evidence type="ECO:0000256" key="13">
    <source>
        <dbReference type="RuleBase" id="RU363034"/>
    </source>
</evidence>
<dbReference type="SMART" id="SM00020">
    <property type="entry name" value="Tryp_SPc"/>
    <property type="match status" value="1"/>
</dbReference>
<dbReference type="AlphaFoldDB" id="A0A3Q1J6H3"/>
<dbReference type="GO" id="GO:0007596">
    <property type="term" value="P:blood coagulation"/>
    <property type="evidence" value="ECO:0007669"/>
    <property type="project" value="InterPro"/>
</dbReference>
<dbReference type="SMART" id="SM00181">
    <property type="entry name" value="EGF"/>
    <property type="match status" value="2"/>
</dbReference>
<dbReference type="Ensembl" id="ENSATET00000028877.3">
    <property type="protein sequence ID" value="ENSATEP00000028435.2"/>
    <property type="gene ID" value="ENSATEG00000019595.3"/>
</dbReference>
<evidence type="ECO:0000259" key="18">
    <source>
        <dbReference type="PROSITE" id="PS50998"/>
    </source>
</evidence>
<evidence type="ECO:0000256" key="6">
    <source>
        <dbReference type="ARBA" id="ARBA00022737"/>
    </source>
</evidence>
<evidence type="ECO:0000256" key="9">
    <source>
        <dbReference type="ARBA" id="ARBA00023157"/>
    </source>
</evidence>
<dbReference type="Gene3D" id="2.40.10.10">
    <property type="entry name" value="Trypsin-like serine proteases"/>
    <property type="match status" value="2"/>
</dbReference>
<dbReference type="FunFam" id="2.40.10.10:FF:000120">
    <property type="entry name" value="Putative serine protease"/>
    <property type="match status" value="1"/>
</dbReference>
<evidence type="ECO:0000256" key="5">
    <source>
        <dbReference type="ARBA" id="ARBA00022729"/>
    </source>
</evidence>
<dbReference type="FunFam" id="4.10.740.10:FF:000001">
    <property type="entry name" value="vitamin K-dependent protein S"/>
    <property type="match status" value="1"/>
</dbReference>
<evidence type="ECO:0000256" key="10">
    <source>
        <dbReference type="ARBA" id="ARBA00023180"/>
    </source>
</evidence>
<evidence type="ECO:0000256" key="15">
    <source>
        <dbReference type="SAM" id="SignalP"/>
    </source>
</evidence>
<evidence type="ECO:0000259" key="16">
    <source>
        <dbReference type="PROSITE" id="PS50026"/>
    </source>
</evidence>
<evidence type="ECO:0000256" key="14">
    <source>
        <dbReference type="SAM" id="MobiDB-lite"/>
    </source>
</evidence>
<dbReference type="InterPro" id="IPR035972">
    <property type="entry name" value="GLA-like_dom_SF"/>
</dbReference>
<dbReference type="GO" id="GO:0005509">
    <property type="term" value="F:calcium ion binding"/>
    <property type="evidence" value="ECO:0007669"/>
    <property type="project" value="InterPro"/>
</dbReference>
<feature type="domain" description="Gla" evidence="18">
    <location>
        <begin position="45"/>
        <end position="91"/>
    </location>
</feature>
<feature type="disulfide bond" evidence="12">
    <location>
        <begin position="117"/>
        <end position="126"/>
    </location>
</feature>
<evidence type="ECO:0000313" key="19">
    <source>
        <dbReference type="Ensembl" id="ENSATEP00000028435.2"/>
    </source>
</evidence>
<evidence type="ECO:0000256" key="8">
    <source>
        <dbReference type="ARBA" id="ARBA00022825"/>
    </source>
</evidence>
<dbReference type="PANTHER" id="PTHR24278:SF25">
    <property type="entry name" value="COAGULATION FACTOR IX"/>
    <property type="match status" value="1"/>
</dbReference>
<dbReference type="GeneID" id="113172952"/>
<dbReference type="SUPFAM" id="SSF57630">
    <property type="entry name" value="GLA-domain"/>
    <property type="match status" value="1"/>
</dbReference>
<keyword evidence="10" id="KW-0325">Glycoprotein</keyword>
<dbReference type="Gene3D" id="2.10.25.10">
    <property type="entry name" value="Laminin"/>
    <property type="match status" value="2"/>
</dbReference>
<dbReference type="InterPro" id="IPR001314">
    <property type="entry name" value="Peptidase_S1A"/>
</dbReference>
<dbReference type="PRINTS" id="PR00722">
    <property type="entry name" value="CHYMOTRYPSIN"/>
</dbReference>
<reference evidence="19" key="3">
    <citation type="submission" date="2025-09" db="UniProtKB">
        <authorList>
            <consortium name="Ensembl"/>
        </authorList>
    </citation>
    <scope>IDENTIFICATION</scope>
</reference>
<dbReference type="InParanoid" id="A0A3Q1J6H3"/>
<dbReference type="InterPro" id="IPR012224">
    <property type="entry name" value="Pept_S1A_FX"/>
</dbReference>
<dbReference type="Proteomes" id="UP000265040">
    <property type="component" value="Chromosome 13"/>
</dbReference>
<feature type="domain" description="EGF-like" evidence="16">
    <location>
        <begin position="91"/>
        <end position="127"/>
    </location>
</feature>
<keyword evidence="2" id="KW-0964">Secreted</keyword>
<keyword evidence="7 13" id="KW-0378">Hydrolase</keyword>
<keyword evidence="4 13" id="KW-0645">Protease</keyword>
<dbReference type="InterPro" id="IPR000294">
    <property type="entry name" value="GLA_domain"/>
</dbReference>
<feature type="domain" description="Peptidase S1" evidence="17">
    <location>
        <begin position="266"/>
        <end position="497"/>
    </location>
</feature>
<dbReference type="PROSITE" id="PS50240">
    <property type="entry name" value="TRYPSIN_DOM"/>
    <property type="match status" value="1"/>
</dbReference>
<evidence type="ECO:0000256" key="3">
    <source>
        <dbReference type="ARBA" id="ARBA00022536"/>
    </source>
</evidence>
<keyword evidence="6" id="KW-0677">Repeat</keyword>
<evidence type="ECO:0000259" key="17">
    <source>
        <dbReference type="PROSITE" id="PS50240"/>
    </source>
</evidence>
<keyword evidence="20" id="KW-1185">Reference proteome</keyword>
<dbReference type="InterPro" id="IPR000742">
    <property type="entry name" value="EGF"/>
</dbReference>
<dbReference type="PROSITE" id="PS00135">
    <property type="entry name" value="TRYPSIN_SER"/>
    <property type="match status" value="1"/>
</dbReference>
<dbReference type="GO" id="GO:0005615">
    <property type="term" value="C:extracellular space"/>
    <property type="evidence" value="ECO:0007669"/>
    <property type="project" value="TreeGrafter"/>
</dbReference>
<evidence type="ECO:0000256" key="2">
    <source>
        <dbReference type="ARBA" id="ARBA00022525"/>
    </source>
</evidence>
<dbReference type="PIRSF" id="PIRSF001143">
    <property type="entry name" value="Factor_X"/>
    <property type="match status" value="1"/>
</dbReference>
<feature type="active site" description="Charge relay system" evidence="11">
    <location>
        <position position="307"/>
    </location>
</feature>
<feature type="chain" id="PRO_5030080253" evidence="15">
    <location>
        <begin position="24"/>
        <end position="506"/>
    </location>
</feature>
<dbReference type="RefSeq" id="XP_026231857.1">
    <property type="nucleotide sequence ID" value="XM_026376072.2"/>
</dbReference>
<reference evidence="19" key="1">
    <citation type="submission" date="2021-04" db="EMBL/GenBank/DDBJ databases">
        <authorList>
            <consortium name="Wellcome Sanger Institute Data Sharing"/>
        </authorList>
    </citation>
    <scope>NUCLEOTIDE SEQUENCE [LARGE SCALE GENOMIC DNA]</scope>
</reference>
<dbReference type="GO" id="GO:0006508">
    <property type="term" value="P:proteolysis"/>
    <property type="evidence" value="ECO:0007669"/>
    <property type="project" value="UniProtKB-KW"/>
</dbReference>
<evidence type="ECO:0000256" key="12">
    <source>
        <dbReference type="PROSITE-ProRule" id="PRU00076"/>
    </source>
</evidence>
<dbReference type="CDD" id="cd00054">
    <property type="entry name" value="EGF_CA"/>
    <property type="match status" value="1"/>
</dbReference>
<feature type="active site" description="Charge relay system" evidence="11">
    <location>
        <position position="449"/>
    </location>
</feature>
<dbReference type="Pfam" id="PF00594">
    <property type="entry name" value="Gla"/>
    <property type="match status" value="1"/>
</dbReference>
<dbReference type="GO" id="GO:0004252">
    <property type="term" value="F:serine-type endopeptidase activity"/>
    <property type="evidence" value="ECO:0007669"/>
    <property type="project" value="InterPro"/>
</dbReference>
<dbReference type="InterPro" id="IPR009003">
    <property type="entry name" value="Peptidase_S1_PA"/>
</dbReference>
<evidence type="ECO:0000313" key="20">
    <source>
        <dbReference type="Proteomes" id="UP000265040"/>
    </source>
</evidence>
<dbReference type="PANTHER" id="PTHR24278">
    <property type="entry name" value="COAGULATION FACTOR"/>
    <property type="match status" value="1"/>
</dbReference>
<keyword evidence="5 15" id="KW-0732">Signal</keyword>
<dbReference type="PRINTS" id="PR00001">
    <property type="entry name" value="GLABLOOD"/>
</dbReference>
<dbReference type="FunFam" id="2.10.25.10:FF:000173">
    <property type="entry name" value="Neurogenic locus notch protein 2"/>
    <property type="match status" value="1"/>
</dbReference>
<dbReference type="PROSITE" id="PS50998">
    <property type="entry name" value="GLA_2"/>
    <property type="match status" value="1"/>
</dbReference>
<comment type="subcellular location">
    <subcellularLocation>
        <location evidence="1">Secreted</location>
    </subcellularLocation>
</comment>
<dbReference type="Gene3D" id="4.10.740.10">
    <property type="entry name" value="Coagulation Factor IX"/>
    <property type="match status" value="1"/>
</dbReference>
<reference evidence="19" key="2">
    <citation type="submission" date="2025-08" db="UniProtKB">
        <authorList>
            <consortium name="Ensembl"/>
        </authorList>
    </citation>
    <scope>IDENTIFICATION</scope>
</reference>
<dbReference type="SUPFAM" id="SSF50494">
    <property type="entry name" value="Trypsin-like serine proteases"/>
    <property type="match status" value="1"/>
</dbReference>
<evidence type="ECO:0000256" key="11">
    <source>
        <dbReference type="PIRSR" id="PIRSR001143-1"/>
    </source>
</evidence>
<dbReference type="InterPro" id="IPR050442">
    <property type="entry name" value="Peptidase_S1_coag_factors"/>
</dbReference>
<dbReference type="CDD" id="cd00190">
    <property type="entry name" value="Tryp_SPc"/>
    <property type="match status" value="1"/>
</dbReference>
<dbReference type="InterPro" id="IPR033116">
    <property type="entry name" value="TRYPSIN_SER"/>
</dbReference>
<accession>A0A3Q1J6H3</accession>
<protein>
    <submittedName>
        <fullName evidence="19">Uncharacterized protein</fullName>
    </submittedName>
</protein>
<evidence type="ECO:0000256" key="7">
    <source>
        <dbReference type="ARBA" id="ARBA00022801"/>
    </source>
</evidence>
<dbReference type="PROSITE" id="PS50026">
    <property type="entry name" value="EGF_3"/>
    <property type="match status" value="1"/>
</dbReference>
<dbReference type="PROSITE" id="PS00011">
    <property type="entry name" value="GLA_1"/>
    <property type="match status" value="1"/>
</dbReference>
<feature type="signal peptide" evidence="15">
    <location>
        <begin position="1"/>
        <end position="23"/>
    </location>
</feature>
<dbReference type="Pfam" id="PF00008">
    <property type="entry name" value="EGF"/>
    <property type="match status" value="1"/>
</dbReference>
<dbReference type="InterPro" id="IPR043504">
    <property type="entry name" value="Peptidase_S1_PA_chymotrypsin"/>
</dbReference>
<comment type="caution">
    <text evidence="12">Lacks conserved residue(s) required for the propagation of feature annotation.</text>
</comment>
<dbReference type="InterPro" id="IPR001254">
    <property type="entry name" value="Trypsin_dom"/>
</dbReference>
<name>A0A3Q1J6H3_ANATE</name>
<keyword evidence="3 12" id="KW-0245">EGF-like domain</keyword>
<dbReference type="PROSITE" id="PS00134">
    <property type="entry name" value="TRYPSIN_HIS"/>
    <property type="match status" value="1"/>
</dbReference>
<dbReference type="OrthoDB" id="5918597at2759"/>
<evidence type="ECO:0000256" key="4">
    <source>
        <dbReference type="ARBA" id="ARBA00022670"/>
    </source>
</evidence>
<dbReference type="Pfam" id="PF00089">
    <property type="entry name" value="Trypsin"/>
    <property type="match status" value="1"/>
</dbReference>
<proteinExistence type="predicted"/>
<organism evidence="19 20">
    <name type="scientific">Anabas testudineus</name>
    <name type="common">Climbing perch</name>
    <name type="synonym">Anthias testudineus</name>
    <dbReference type="NCBI Taxonomy" id="64144"/>
    <lineage>
        <taxon>Eukaryota</taxon>
        <taxon>Metazoa</taxon>
        <taxon>Chordata</taxon>
        <taxon>Craniata</taxon>
        <taxon>Vertebrata</taxon>
        <taxon>Euteleostomi</taxon>
        <taxon>Actinopterygii</taxon>
        <taxon>Neopterygii</taxon>
        <taxon>Teleostei</taxon>
        <taxon>Neoteleostei</taxon>
        <taxon>Acanthomorphata</taxon>
        <taxon>Anabantaria</taxon>
        <taxon>Anabantiformes</taxon>
        <taxon>Anabantoidei</taxon>
        <taxon>Anabantidae</taxon>
        <taxon>Anabas</taxon>
    </lineage>
</organism>
<dbReference type="GeneTree" id="ENSGT00940000165072"/>
<dbReference type="PROSITE" id="PS00022">
    <property type="entry name" value="EGF_1"/>
    <property type="match status" value="1"/>
</dbReference>
<dbReference type="SUPFAM" id="SSF57196">
    <property type="entry name" value="EGF/Laminin"/>
    <property type="match status" value="2"/>
</dbReference>
<dbReference type="SMART" id="SM00069">
    <property type="entry name" value="GLA"/>
    <property type="match status" value="1"/>
</dbReference>
<dbReference type="InterPro" id="IPR018114">
    <property type="entry name" value="TRYPSIN_HIS"/>
</dbReference>